<sequence length="132" mass="15278">MNPYKSDKGRFILGLIFIVIIYSWFYLYFVENKNTLLISRKVKHVITFSVTIAVYLVGTFHLGKLKDTWMSSLWHLVHISGLGIITFLGLFDWFIFEISLSLRDFALSIQEILISPVLYIAMGLLNKTLKKA</sequence>
<keyword evidence="1" id="KW-1133">Transmembrane helix</keyword>
<feature type="transmembrane region" description="Helical" evidence="1">
    <location>
        <begin position="74"/>
        <end position="95"/>
    </location>
</feature>
<dbReference type="EMBL" id="JAUOEL010000002">
    <property type="protein sequence ID" value="MDO5974103.1"/>
    <property type="molecule type" value="Genomic_DNA"/>
</dbReference>
<comment type="caution">
    <text evidence="2">The sequence shown here is derived from an EMBL/GenBank/DDBJ whole genome shotgun (WGS) entry which is preliminary data.</text>
</comment>
<dbReference type="RefSeq" id="WP_303301242.1">
    <property type="nucleotide sequence ID" value="NZ_BAABDA010000051.1"/>
</dbReference>
<evidence type="ECO:0000313" key="3">
    <source>
        <dbReference type="Proteomes" id="UP001176806"/>
    </source>
</evidence>
<feature type="transmembrane region" description="Helical" evidence="1">
    <location>
        <begin position="107"/>
        <end position="125"/>
    </location>
</feature>
<feature type="transmembrane region" description="Helical" evidence="1">
    <location>
        <begin position="12"/>
        <end position="30"/>
    </location>
</feature>
<keyword evidence="1" id="KW-0812">Transmembrane</keyword>
<accession>A0ABT8WLU2</accession>
<name>A0ABT8WLU2_9FLAO</name>
<organism evidence="2 3">
    <name type="scientific">Flavivirga jejuensis</name>
    <dbReference type="NCBI Taxonomy" id="870487"/>
    <lineage>
        <taxon>Bacteria</taxon>
        <taxon>Pseudomonadati</taxon>
        <taxon>Bacteroidota</taxon>
        <taxon>Flavobacteriia</taxon>
        <taxon>Flavobacteriales</taxon>
        <taxon>Flavobacteriaceae</taxon>
        <taxon>Flavivirga</taxon>
    </lineage>
</organism>
<evidence type="ECO:0000256" key="1">
    <source>
        <dbReference type="SAM" id="Phobius"/>
    </source>
</evidence>
<proteinExistence type="predicted"/>
<keyword evidence="3" id="KW-1185">Reference proteome</keyword>
<reference evidence="2" key="1">
    <citation type="submission" date="2023-07" db="EMBL/GenBank/DDBJ databases">
        <title>Two novel species in the genus Flavivirga.</title>
        <authorList>
            <person name="Kwon K."/>
        </authorList>
    </citation>
    <scope>NUCLEOTIDE SEQUENCE</scope>
    <source>
        <strain evidence="2">KACC 14158</strain>
    </source>
</reference>
<evidence type="ECO:0000313" key="2">
    <source>
        <dbReference type="EMBL" id="MDO5974103.1"/>
    </source>
</evidence>
<protein>
    <submittedName>
        <fullName evidence="2">Uncharacterized protein</fullName>
    </submittedName>
</protein>
<feature type="transmembrane region" description="Helical" evidence="1">
    <location>
        <begin position="42"/>
        <end position="62"/>
    </location>
</feature>
<keyword evidence="1" id="KW-0472">Membrane</keyword>
<dbReference type="Proteomes" id="UP001176806">
    <property type="component" value="Unassembled WGS sequence"/>
</dbReference>
<gene>
    <name evidence="2" type="ORF">Q4Q40_07900</name>
</gene>